<dbReference type="GO" id="GO:0005737">
    <property type="term" value="C:cytoplasm"/>
    <property type="evidence" value="ECO:0007669"/>
    <property type="project" value="TreeGrafter"/>
</dbReference>
<name>A0AAE0L523_9CHLO</name>
<dbReference type="PANTHER" id="PTHR43668">
    <property type="entry name" value="ALLANTOINASE"/>
    <property type="match status" value="1"/>
</dbReference>
<dbReference type="InterPro" id="IPR017593">
    <property type="entry name" value="Allantoinase"/>
</dbReference>
<dbReference type="InterPro" id="IPR002195">
    <property type="entry name" value="Dihydroorotase_CS"/>
</dbReference>
<accession>A0AAE0L523</accession>
<feature type="domain" description="Amidohydrolase-related" evidence="11">
    <location>
        <begin position="100"/>
        <end position="477"/>
    </location>
</feature>
<dbReference type="GO" id="GO:0006145">
    <property type="term" value="P:purine nucleobase catabolic process"/>
    <property type="evidence" value="ECO:0007669"/>
    <property type="project" value="TreeGrafter"/>
</dbReference>
<evidence type="ECO:0000256" key="9">
    <source>
        <dbReference type="ARBA" id="ARBA00022833"/>
    </source>
</evidence>
<dbReference type="GO" id="GO:0050897">
    <property type="term" value="F:cobalt ion binding"/>
    <property type="evidence" value="ECO:0007669"/>
    <property type="project" value="InterPro"/>
</dbReference>
<dbReference type="SUPFAM" id="SSF51338">
    <property type="entry name" value="Composite domain of metallo-dependent hydrolases"/>
    <property type="match status" value="1"/>
</dbReference>
<gene>
    <name evidence="13" type="ORF">CYMTET_19568</name>
</gene>
<dbReference type="Pfam" id="PF24890">
    <property type="entry name" value="ALN_composite"/>
    <property type="match status" value="1"/>
</dbReference>
<dbReference type="GO" id="GO:0008270">
    <property type="term" value="F:zinc ion binding"/>
    <property type="evidence" value="ECO:0007669"/>
    <property type="project" value="InterPro"/>
</dbReference>
<dbReference type="GO" id="GO:0004038">
    <property type="term" value="F:allantoinase activity"/>
    <property type="evidence" value="ECO:0007669"/>
    <property type="project" value="UniProtKB-EC"/>
</dbReference>
<dbReference type="InterPro" id="IPR011059">
    <property type="entry name" value="Metal-dep_hydrolase_composite"/>
</dbReference>
<evidence type="ECO:0000313" key="13">
    <source>
        <dbReference type="EMBL" id="KAK3272117.1"/>
    </source>
</evidence>
<evidence type="ECO:0000256" key="6">
    <source>
        <dbReference type="ARBA" id="ARBA00012863"/>
    </source>
</evidence>
<evidence type="ECO:0000313" key="14">
    <source>
        <dbReference type="Proteomes" id="UP001190700"/>
    </source>
</evidence>
<evidence type="ECO:0000256" key="8">
    <source>
        <dbReference type="ARBA" id="ARBA00022801"/>
    </source>
</evidence>
<keyword evidence="7" id="KW-0479">Metal-binding</keyword>
<dbReference type="Pfam" id="PF01979">
    <property type="entry name" value="Amidohydro_1"/>
    <property type="match status" value="1"/>
</dbReference>
<dbReference type="Gene3D" id="3.20.20.140">
    <property type="entry name" value="Metal-dependent hydrolases"/>
    <property type="match status" value="1"/>
</dbReference>
<evidence type="ECO:0000256" key="2">
    <source>
        <dbReference type="ARBA" id="ARBA00001947"/>
    </source>
</evidence>
<comment type="subunit">
    <text evidence="5">Homotetramer.</text>
</comment>
<dbReference type="AlphaFoldDB" id="A0AAE0L523"/>
<comment type="similarity">
    <text evidence="4">Belongs to the metallo-dependent hydrolases superfamily. Allantoinase family.</text>
</comment>
<dbReference type="EC" id="3.5.2.5" evidence="6"/>
<proteinExistence type="inferred from homology"/>
<dbReference type="EMBL" id="LGRX02009146">
    <property type="protein sequence ID" value="KAK3272117.1"/>
    <property type="molecule type" value="Genomic_DNA"/>
</dbReference>
<keyword evidence="14" id="KW-1185">Reference proteome</keyword>
<comment type="function">
    <text evidence="10">Catalyzes the conversion of allantoin (5-ureidohydantoin) to allantoate by hydrolytic cleavage of the five-member hydantoin ring. Catalyzes the first step of the ureide allantoin degradation followed by the sequential activity of AAH, UGLYAH and UAH which allows a complete purine breakdown without the intermediate generation of urea.</text>
</comment>
<dbReference type="Proteomes" id="UP001190700">
    <property type="component" value="Unassembled WGS sequence"/>
</dbReference>
<sequence>MSQPLVASSQLHIRMALLVICAAYVFYRLNKAGGQERLPECGLLGATKFVVYSKNVVTPKGVQAAAVSIMNGKITQVKPAKKAPRSKRRMMVLDYGDKAILPGGIDLHAHLNEPGRADWEGFVTGTQAAAAGGITTVVDMPLNSFPTTTTLEAFDMKLEAADGKLYVDTAFWAGLVPENAGNHSVLEALLAKGAVGFKAFMSPSGINDFPNSNKTVLRQGLEYLVKNDVPLMVHAEDPPLDAPAPEGDPRSYLAYMSSRPREWEKRAIKQLIELAEELQPAPRIHIAHLSDADNLPILAEAKARGLQITVETCPHYLMFAAEEIPDGSTLFKCAPPIREAENRERLWAGLEEGVIDVVSSDHSPSTPELKLLEEGDFQKAWGGISGLQMGLSATWSEGVKRNATLEKLAQWWSTLPAQIAQLPEKGLIKKGYDADLVVLDLEEPVDTSEEAYRHKHKVSPYLGLEMYGQVHATFVRGYQMLVVPAENW</sequence>
<evidence type="ECO:0000259" key="12">
    <source>
        <dbReference type="Pfam" id="PF24890"/>
    </source>
</evidence>
<evidence type="ECO:0000256" key="7">
    <source>
        <dbReference type="ARBA" id="ARBA00022723"/>
    </source>
</evidence>
<evidence type="ECO:0000256" key="10">
    <source>
        <dbReference type="ARBA" id="ARBA00053421"/>
    </source>
</evidence>
<evidence type="ECO:0000256" key="5">
    <source>
        <dbReference type="ARBA" id="ARBA00011881"/>
    </source>
</evidence>
<dbReference type="NCBIfam" id="TIGR03178">
    <property type="entry name" value="allantoinase"/>
    <property type="match status" value="1"/>
</dbReference>
<comment type="cofactor">
    <cofactor evidence="2">
        <name>Zn(2+)</name>
        <dbReference type="ChEBI" id="CHEBI:29105"/>
    </cofactor>
</comment>
<feature type="domain" description="Allantoinase composite" evidence="12">
    <location>
        <begin position="47"/>
        <end position="97"/>
    </location>
</feature>
<comment type="caution">
    <text evidence="13">The sequence shown here is derived from an EMBL/GenBank/DDBJ whole genome shotgun (WGS) entry which is preliminary data.</text>
</comment>
<keyword evidence="8" id="KW-0378">Hydrolase</keyword>
<organism evidence="13 14">
    <name type="scientific">Cymbomonas tetramitiformis</name>
    <dbReference type="NCBI Taxonomy" id="36881"/>
    <lineage>
        <taxon>Eukaryota</taxon>
        <taxon>Viridiplantae</taxon>
        <taxon>Chlorophyta</taxon>
        <taxon>Pyramimonadophyceae</taxon>
        <taxon>Pyramimonadales</taxon>
        <taxon>Pyramimonadaceae</taxon>
        <taxon>Cymbomonas</taxon>
    </lineage>
</organism>
<evidence type="ECO:0000256" key="1">
    <source>
        <dbReference type="ARBA" id="ARBA00001756"/>
    </source>
</evidence>
<dbReference type="PANTHER" id="PTHR43668:SF2">
    <property type="entry name" value="ALLANTOINASE"/>
    <property type="match status" value="1"/>
</dbReference>
<dbReference type="FunFam" id="3.20.20.140:FF:000032">
    <property type="entry name" value="Allantoinase Dal1"/>
    <property type="match status" value="1"/>
</dbReference>
<evidence type="ECO:0000259" key="11">
    <source>
        <dbReference type="Pfam" id="PF01979"/>
    </source>
</evidence>
<dbReference type="InterPro" id="IPR056854">
    <property type="entry name" value="ALN_composite"/>
</dbReference>
<dbReference type="SUPFAM" id="SSF51556">
    <property type="entry name" value="Metallo-dependent hydrolases"/>
    <property type="match status" value="1"/>
</dbReference>
<protein>
    <recommendedName>
        <fullName evidence="6">allantoinase</fullName>
        <ecNumber evidence="6">3.5.2.5</ecNumber>
    </recommendedName>
</protein>
<dbReference type="GO" id="GO:0000256">
    <property type="term" value="P:allantoin catabolic process"/>
    <property type="evidence" value="ECO:0007669"/>
    <property type="project" value="InterPro"/>
</dbReference>
<dbReference type="InterPro" id="IPR050138">
    <property type="entry name" value="DHOase/Allantoinase_Hydrolase"/>
</dbReference>
<dbReference type="PROSITE" id="PS00482">
    <property type="entry name" value="DIHYDROOROTASE_1"/>
    <property type="match status" value="1"/>
</dbReference>
<reference evidence="13 14" key="1">
    <citation type="journal article" date="2015" name="Genome Biol. Evol.">
        <title>Comparative Genomics of a Bacterivorous Green Alga Reveals Evolutionary Causalities and Consequences of Phago-Mixotrophic Mode of Nutrition.</title>
        <authorList>
            <person name="Burns J.A."/>
            <person name="Paasch A."/>
            <person name="Narechania A."/>
            <person name="Kim E."/>
        </authorList>
    </citation>
    <scope>NUCLEOTIDE SEQUENCE [LARGE SCALE GENOMIC DNA]</scope>
    <source>
        <strain evidence="13 14">PLY_AMNH</strain>
    </source>
</reference>
<comment type="pathway">
    <text evidence="3">Nitrogen metabolism; (S)-allantoin degradation; allantoate from (S)-allantoin: step 1/1.</text>
</comment>
<comment type="catalytic activity">
    <reaction evidence="1">
        <text>(S)-allantoin + H2O = allantoate + H(+)</text>
        <dbReference type="Rhea" id="RHEA:17029"/>
        <dbReference type="ChEBI" id="CHEBI:15377"/>
        <dbReference type="ChEBI" id="CHEBI:15378"/>
        <dbReference type="ChEBI" id="CHEBI:15678"/>
        <dbReference type="ChEBI" id="CHEBI:17536"/>
        <dbReference type="EC" id="3.5.2.5"/>
    </reaction>
</comment>
<evidence type="ECO:0000256" key="3">
    <source>
        <dbReference type="ARBA" id="ARBA00004968"/>
    </source>
</evidence>
<dbReference type="InterPro" id="IPR032466">
    <property type="entry name" value="Metal_Hydrolase"/>
</dbReference>
<keyword evidence="9" id="KW-0862">Zinc</keyword>
<evidence type="ECO:0000256" key="4">
    <source>
        <dbReference type="ARBA" id="ARBA00010368"/>
    </source>
</evidence>
<dbReference type="InterPro" id="IPR006680">
    <property type="entry name" value="Amidohydro-rel"/>
</dbReference>